<dbReference type="GO" id="GO:0008270">
    <property type="term" value="F:zinc ion binding"/>
    <property type="evidence" value="ECO:0007669"/>
    <property type="project" value="UniProtKB-KW"/>
</dbReference>
<evidence type="ECO:0000256" key="7">
    <source>
        <dbReference type="ARBA" id="ARBA00022695"/>
    </source>
</evidence>
<dbReference type="FunFam" id="3.30.1490.100:FF:000007">
    <property type="entry name" value="DNA polymerase eta"/>
    <property type="match status" value="1"/>
</dbReference>
<evidence type="ECO:0000256" key="3">
    <source>
        <dbReference type="ARBA" id="ARBA00004123"/>
    </source>
</evidence>
<dbReference type="CTD" id="131889286"/>
<dbReference type="OMA" id="MQNKYDR"/>
<feature type="region of interest" description="Disordered" evidence="18">
    <location>
        <begin position="727"/>
        <end position="772"/>
    </location>
</feature>
<evidence type="ECO:0000256" key="13">
    <source>
        <dbReference type="ARBA" id="ARBA00022843"/>
    </source>
</evidence>
<dbReference type="KEGG" id="dhe:111594910"/>
<feature type="domain" description="UBZ3-type" evidence="20">
    <location>
        <begin position="688"/>
        <end position="724"/>
    </location>
</feature>
<dbReference type="PIRSF" id="PIRSF036603">
    <property type="entry name" value="DPol_eta"/>
    <property type="match status" value="1"/>
</dbReference>
<evidence type="ECO:0000313" key="21">
    <source>
        <dbReference type="Proteomes" id="UP000504633"/>
    </source>
</evidence>
<evidence type="ECO:0000256" key="16">
    <source>
        <dbReference type="ARBA" id="ARBA00044975"/>
    </source>
</evidence>
<dbReference type="InterPro" id="IPR052230">
    <property type="entry name" value="DNA_polymerase_eta"/>
</dbReference>
<dbReference type="FunFam" id="3.40.1170.60:FF:000003">
    <property type="entry name" value="DNA polymerase eta"/>
    <property type="match status" value="1"/>
</dbReference>
<dbReference type="PANTHER" id="PTHR45873">
    <property type="entry name" value="DNA POLYMERASE ETA"/>
    <property type="match status" value="1"/>
</dbReference>
<dbReference type="AlphaFoldDB" id="A0A6J2T077"/>
<dbReference type="Gene3D" id="1.10.150.20">
    <property type="entry name" value="5' to 3' exonuclease, C-terminal subdomain"/>
    <property type="match status" value="1"/>
</dbReference>
<dbReference type="FunFam" id="1.10.150.20:FF:000014">
    <property type="entry name" value="Polymerase (DNA directed), eta"/>
    <property type="match status" value="1"/>
</dbReference>
<comment type="catalytic activity">
    <reaction evidence="17">
        <text>DNA(n) + a 2'-deoxyribonucleoside 5'-triphosphate = DNA(n+1) + diphosphate</text>
        <dbReference type="Rhea" id="RHEA:22508"/>
        <dbReference type="Rhea" id="RHEA-COMP:17339"/>
        <dbReference type="Rhea" id="RHEA-COMP:17340"/>
        <dbReference type="ChEBI" id="CHEBI:33019"/>
        <dbReference type="ChEBI" id="CHEBI:61560"/>
        <dbReference type="ChEBI" id="CHEBI:173112"/>
        <dbReference type="EC" id="2.7.7.7"/>
    </reaction>
</comment>
<dbReference type="Pfam" id="PF00817">
    <property type="entry name" value="IMS"/>
    <property type="match status" value="1"/>
</dbReference>
<keyword evidence="6" id="KW-0808">Transferase</keyword>
<evidence type="ECO:0000256" key="14">
    <source>
        <dbReference type="ARBA" id="ARBA00023204"/>
    </source>
</evidence>
<keyword evidence="7" id="KW-0548">Nucleotidyltransferase</keyword>
<evidence type="ECO:0000256" key="8">
    <source>
        <dbReference type="ARBA" id="ARBA00022723"/>
    </source>
</evidence>
<proteinExistence type="inferred from homology"/>
<comment type="similarity">
    <text evidence="4">Belongs to the DNA polymerase type-Y family.</text>
</comment>
<dbReference type="GO" id="GO:0005657">
    <property type="term" value="C:replication fork"/>
    <property type="evidence" value="ECO:0007669"/>
    <property type="project" value="TreeGrafter"/>
</dbReference>
<evidence type="ECO:0000256" key="11">
    <source>
        <dbReference type="ARBA" id="ARBA00022833"/>
    </source>
</evidence>
<sequence length="876" mass="97462">MSNSTRAFVGMQNKYDRVVLLVDMDCFFCQVEEKQQPEYQGKPLAVVQYNPWRGGGIIAVNYAARAKGVTRHMRGDEAKELCHDIILCKVPNIREKADTSKYRDAGKEVANVLQRFTQLLERASVDEAYLDITETVNQRVERLQTGSFALKPQELVNCHAVGYENIGEYVNKITNRFANPYVDDERYVLAYDPNDLPAVRQSDLRLLIGACIAGEVRAAVKAETGYECSAGIAHNKILAKLAAGMNKPNKQTILPLSQIPPLFDQLPVGKIKGMGGKFGETVCESLGIKFLGQVLKYTEQDLQRKLDEKSGTWLHNIARGIDLEAVTPRFYSKSIGCCKKFPGRNNITGLKTLQHWLGELSSEINDRLEKDFIENNRKAKQMVVQYVQDIDGQEVASSRSMPLNQCDQETLAKHALELIKTNTKTFLRAGSEAALNNAIKFLGISVGKFETASSAQNSLQTMFANQAAKKRRISVEECVEKPVVEQKAKQTEEGKMKSFFANYLQANKEENVKEKLKVVEKSAEVVANSEAEESKITKLAGEKSKLNATTSSPKKSIFEAYKRKLIDASVAEESSDDKAAPTLTPPEFKESFFAKYLQQQKEVKKDVQQSNKTSESNDSTEMHDLAAELDEIESSNNNPQQEVEALPPPEQPSTSKRKFEQAKANEAATTSNFTSTYAEYAQPELRADLISFVKCDECGAQIPDDVKALQTHRDHHFAQQLNRQLRAEQREDAQRSRLNATNTSAASPTTKPVHAKKAKKASGATPTTTSAAKPVNSITKFLAPKQPLEPPPSCSNATMELCAECKTYVKSVDMPEHLDFHMAKKLQRELNQLEVRTIITSTNKKATPPPANTKLNSTLNSSSANHSITKFFTQIN</sequence>
<keyword evidence="10" id="KW-0863">Zinc-finger</keyword>
<dbReference type="GeneID" id="111594910"/>
<comment type="cofactor">
    <cofactor evidence="2">
        <name>Mg(2+)</name>
        <dbReference type="ChEBI" id="CHEBI:18420"/>
    </cofactor>
</comment>
<dbReference type="GO" id="GO:0009411">
    <property type="term" value="P:response to UV"/>
    <property type="evidence" value="ECO:0007669"/>
    <property type="project" value="UniProtKB-ARBA"/>
</dbReference>
<evidence type="ECO:0000256" key="1">
    <source>
        <dbReference type="ARBA" id="ARBA00001936"/>
    </source>
</evidence>
<name>A0A6J2T077_DROHY</name>
<evidence type="ECO:0000256" key="18">
    <source>
        <dbReference type="SAM" id="MobiDB-lite"/>
    </source>
</evidence>
<dbReference type="Pfam" id="PF21704">
    <property type="entry name" value="POLH-Rev1_HhH"/>
    <property type="match status" value="1"/>
</dbReference>
<dbReference type="GO" id="GO:0006281">
    <property type="term" value="P:DNA repair"/>
    <property type="evidence" value="ECO:0007669"/>
    <property type="project" value="UniProtKB-KW"/>
</dbReference>
<keyword evidence="21" id="KW-1185">Reference proteome</keyword>
<evidence type="ECO:0000259" key="19">
    <source>
        <dbReference type="PROSITE" id="PS50173"/>
    </source>
</evidence>
<dbReference type="PANTHER" id="PTHR45873:SF1">
    <property type="entry name" value="DNA POLYMERASE ETA"/>
    <property type="match status" value="1"/>
</dbReference>
<reference evidence="22" key="1">
    <citation type="submission" date="2025-08" db="UniProtKB">
        <authorList>
            <consortium name="RefSeq"/>
        </authorList>
    </citation>
    <scope>IDENTIFICATION</scope>
    <source>
        <strain evidence="22">15085-1641.00</strain>
        <tissue evidence="22">Whole body</tissue>
    </source>
</reference>
<evidence type="ECO:0000256" key="5">
    <source>
        <dbReference type="ARBA" id="ARBA00012417"/>
    </source>
</evidence>
<dbReference type="InterPro" id="IPR041298">
    <property type="entry name" value="UBZ3"/>
</dbReference>
<evidence type="ECO:0000256" key="10">
    <source>
        <dbReference type="ARBA" id="ARBA00022771"/>
    </source>
</evidence>
<evidence type="ECO:0000256" key="12">
    <source>
        <dbReference type="ARBA" id="ARBA00022842"/>
    </source>
</evidence>
<dbReference type="Gene3D" id="3.30.70.270">
    <property type="match status" value="1"/>
</dbReference>
<dbReference type="InterPro" id="IPR017961">
    <property type="entry name" value="DNA_pol_Y-fam_little_finger"/>
</dbReference>
<keyword evidence="14" id="KW-0234">DNA repair</keyword>
<feature type="compositionally biased region" description="Low complexity" evidence="18">
    <location>
        <begin position="739"/>
        <end position="750"/>
    </location>
</feature>
<evidence type="ECO:0000256" key="4">
    <source>
        <dbReference type="ARBA" id="ARBA00010945"/>
    </source>
</evidence>
<dbReference type="GO" id="GO:0003684">
    <property type="term" value="F:damaged DNA binding"/>
    <property type="evidence" value="ECO:0007669"/>
    <property type="project" value="InterPro"/>
</dbReference>
<dbReference type="GO" id="GO:0035861">
    <property type="term" value="C:site of double-strand break"/>
    <property type="evidence" value="ECO:0007669"/>
    <property type="project" value="TreeGrafter"/>
</dbReference>
<dbReference type="RefSeq" id="XP_030081820.1">
    <property type="nucleotide sequence ID" value="XM_030225960.1"/>
</dbReference>
<dbReference type="InterPro" id="IPR036775">
    <property type="entry name" value="DNA_pol_Y-fam_lit_finger_sf"/>
</dbReference>
<feature type="domain" description="UmuC" evidence="19">
    <location>
        <begin position="19"/>
        <end position="275"/>
    </location>
</feature>
<dbReference type="InterPro" id="IPR043502">
    <property type="entry name" value="DNA/RNA_pol_sf"/>
</dbReference>
<feature type="compositionally biased region" description="Low complexity" evidence="18">
    <location>
        <begin position="761"/>
        <end position="772"/>
    </location>
</feature>
<dbReference type="InterPro" id="IPR001126">
    <property type="entry name" value="UmuC"/>
</dbReference>
<keyword evidence="13" id="KW-0832">Ubl conjugation</keyword>
<keyword evidence="8" id="KW-0479">Metal-binding</keyword>
<dbReference type="Gene3D" id="3.30.1490.100">
    <property type="entry name" value="DNA polymerase, Y-family, little finger domain"/>
    <property type="match status" value="1"/>
</dbReference>
<evidence type="ECO:0000256" key="15">
    <source>
        <dbReference type="ARBA" id="ARBA00023242"/>
    </source>
</evidence>
<protein>
    <recommendedName>
        <fullName evidence="16">DNA polymerase eta</fullName>
        <ecNumber evidence="5">2.7.7.7</ecNumber>
    </recommendedName>
</protein>
<dbReference type="OrthoDB" id="5723at2759"/>
<dbReference type="SUPFAM" id="SSF56672">
    <property type="entry name" value="DNA/RNA polymerases"/>
    <property type="match status" value="1"/>
</dbReference>
<organism evidence="21 22">
    <name type="scientific">Drosophila hydei</name>
    <name type="common">Fruit fly</name>
    <dbReference type="NCBI Taxonomy" id="7224"/>
    <lineage>
        <taxon>Eukaryota</taxon>
        <taxon>Metazoa</taxon>
        <taxon>Ecdysozoa</taxon>
        <taxon>Arthropoda</taxon>
        <taxon>Hexapoda</taxon>
        <taxon>Insecta</taxon>
        <taxon>Pterygota</taxon>
        <taxon>Neoptera</taxon>
        <taxon>Endopterygota</taxon>
        <taxon>Diptera</taxon>
        <taxon>Brachycera</taxon>
        <taxon>Muscomorpha</taxon>
        <taxon>Ephydroidea</taxon>
        <taxon>Drosophilidae</taxon>
        <taxon>Drosophila</taxon>
    </lineage>
</organism>
<accession>A0A6J2T077</accession>
<dbReference type="InterPro" id="IPR043128">
    <property type="entry name" value="Rev_trsase/Diguanyl_cyclase"/>
</dbReference>
<dbReference type="Pfam" id="PF11799">
    <property type="entry name" value="IMS_C"/>
    <property type="match status" value="1"/>
</dbReference>
<dbReference type="PROSITE" id="PS51907">
    <property type="entry name" value="ZF_UBZ3"/>
    <property type="match status" value="2"/>
</dbReference>
<gene>
    <name evidence="22" type="primary">LOC111594910</name>
</gene>
<keyword evidence="9" id="KW-0227">DNA damage</keyword>
<dbReference type="EC" id="2.7.7.7" evidence="5"/>
<dbReference type="PROSITE" id="PS50173">
    <property type="entry name" value="UMUC"/>
    <property type="match status" value="1"/>
</dbReference>
<dbReference type="GO" id="GO:0005634">
    <property type="term" value="C:nucleus"/>
    <property type="evidence" value="ECO:0007669"/>
    <property type="project" value="UniProtKB-SubCell"/>
</dbReference>
<feature type="region of interest" description="Disordered" evidence="18">
    <location>
        <begin position="635"/>
        <end position="670"/>
    </location>
</feature>
<evidence type="ECO:0000256" key="2">
    <source>
        <dbReference type="ARBA" id="ARBA00001946"/>
    </source>
</evidence>
<dbReference type="SUPFAM" id="SSF100879">
    <property type="entry name" value="Lesion bypass DNA polymerase (Y-family), little finger domain"/>
    <property type="match status" value="1"/>
</dbReference>
<evidence type="ECO:0000259" key="20">
    <source>
        <dbReference type="PROSITE" id="PS51907"/>
    </source>
</evidence>
<dbReference type="Gene3D" id="3.40.1170.60">
    <property type="match status" value="1"/>
</dbReference>
<evidence type="ECO:0000256" key="6">
    <source>
        <dbReference type="ARBA" id="ARBA00022679"/>
    </source>
</evidence>
<dbReference type="GO" id="GO:0042276">
    <property type="term" value="P:error-prone translesion synthesis"/>
    <property type="evidence" value="ECO:0007669"/>
    <property type="project" value="TreeGrafter"/>
</dbReference>
<dbReference type="GO" id="GO:0003887">
    <property type="term" value="F:DNA-directed DNA polymerase activity"/>
    <property type="evidence" value="ECO:0007669"/>
    <property type="project" value="UniProtKB-EC"/>
</dbReference>
<evidence type="ECO:0000313" key="22">
    <source>
        <dbReference type="RefSeq" id="XP_030081820.1"/>
    </source>
</evidence>
<dbReference type="Pfam" id="PF18439">
    <property type="entry name" value="zf_UBZ"/>
    <property type="match status" value="2"/>
</dbReference>
<keyword evidence="15" id="KW-0539">Nucleus</keyword>
<feature type="domain" description="UBZ3-type" evidence="20">
    <location>
        <begin position="795"/>
        <end position="829"/>
    </location>
</feature>
<dbReference type="Proteomes" id="UP000504633">
    <property type="component" value="Unplaced"/>
</dbReference>
<comment type="subcellular location">
    <subcellularLocation>
        <location evidence="3">Nucleus</location>
    </subcellularLocation>
</comment>
<keyword evidence="12" id="KW-0460">Magnesium</keyword>
<keyword evidence="11" id="KW-0862">Zinc</keyword>
<evidence type="ECO:0000256" key="17">
    <source>
        <dbReference type="ARBA" id="ARBA00049244"/>
    </source>
</evidence>
<comment type="cofactor">
    <cofactor evidence="1">
        <name>Mn(2+)</name>
        <dbReference type="ChEBI" id="CHEBI:29035"/>
    </cofactor>
</comment>
<evidence type="ECO:0000256" key="9">
    <source>
        <dbReference type="ARBA" id="ARBA00022763"/>
    </source>
</evidence>